<evidence type="ECO:0000259" key="2">
    <source>
        <dbReference type="Pfam" id="PF10277"/>
    </source>
</evidence>
<protein>
    <recommendedName>
        <fullName evidence="2">CWH43-like N-terminal domain-containing protein</fullName>
    </recommendedName>
</protein>
<dbReference type="GO" id="GO:0000139">
    <property type="term" value="C:Golgi membrane"/>
    <property type="evidence" value="ECO:0007669"/>
    <property type="project" value="InterPro"/>
</dbReference>
<dbReference type="GO" id="GO:0005789">
    <property type="term" value="C:endoplasmic reticulum membrane"/>
    <property type="evidence" value="ECO:0007669"/>
    <property type="project" value="TreeGrafter"/>
</dbReference>
<name>A0AAN5CMM6_9BILA</name>
<dbReference type="PANTHER" id="PTHR12892:SF15">
    <property type="entry name" value="POST-GPI ATTACHMENT TO PROTEINS FACTOR 2-LIKE"/>
    <property type="match status" value="1"/>
</dbReference>
<evidence type="ECO:0000313" key="4">
    <source>
        <dbReference type="Proteomes" id="UP001328107"/>
    </source>
</evidence>
<keyword evidence="1" id="KW-1133">Transmembrane helix</keyword>
<organism evidence="3 4">
    <name type="scientific">Pristionchus mayeri</name>
    <dbReference type="NCBI Taxonomy" id="1317129"/>
    <lineage>
        <taxon>Eukaryota</taxon>
        <taxon>Metazoa</taxon>
        <taxon>Ecdysozoa</taxon>
        <taxon>Nematoda</taxon>
        <taxon>Chromadorea</taxon>
        <taxon>Rhabditida</taxon>
        <taxon>Rhabditina</taxon>
        <taxon>Diplogasteromorpha</taxon>
        <taxon>Diplogasteroidea</taxon>
        <taxon>Neodiplogasteridae</taxon>
        <taxon>Pristionchus</taxon>
    </lineage>
</organism>
<keyword evidence="1" id="KW-0472">Membrane</keyword>
<dbReference type="Pfam" id="PF10277">
    <property type="entry name" value="Frag1"/>
    <property type="match status" value="1"/>
</dbReference>
<reference evidence="4" key="1">
    <citation type="submission" date="2022-10" db="EMBL/GenBank/DDBJ databases">
        <title>Genome assembly of Pristionchus species.</title>
        <authorList>
            <person name="Yoshida K."/>
            <person name="Sommer R.J."/>
        </authorList>
    </citation>
    <scope>NUCLEOTIDE SEQUENCE [LARGE SCALE GENOMIC DNA]</scope>
    <source>
        <strain evidence="4">RS5460</strain>
    </source>
</reference>
<comment type="caution">
    <text evidence="3">The sequence shown here is derived from an EMBL/GenBank/DDBJ whole genome shotgun (WGS) entry which is preliminary data.</text>
</comment>
<keyword evidence="1" id="KW-0812">Transmembrane</keyword>
<dbReference type="PANTHER" id="PTHR12892">
    <property type="entry name" value="FGF RECEPTOR ACTIVATING PROTEIN 1"/>
    <property type="match status" value="1"/>
</dbReference>
<feature type="non-terminal residue" evidence="3">
    <location>
        <position position="257"/>
    </location>
</feature>
<dbReference type="Proteomes" id="UP001328107">
    <property type="component" value="Unassembled WGS sequence"/>
</dbReference>
<feature type="transmembrane region" description="Helical" evidence="1">
    <location>
        <begin position="186"/>
        <end position="206"/>
    </location>
</feature>
<feature type="transmembrane region" description="Helical" evidence="1">
    <location>
        <begin position="212"/>
        <end position="235"/>
    </location>
</feature>
<dbReference type="InterPro" id="IPR039545">
    <property type="entry name" value="PGAP2"/>
</dbReference>
<dbReference type="GO" id="GO:0006506">
    <property type="term" value="P:GPI anchor biosynthetic process"/>
    <property type="evidence" value="ECO:0007669"/>
    <property type="project" value="TreeGrafter"/>
</dbReference>
<proteinExistence type="predicted"/>
<accession>A0AAN5CMM6</accession>
<dbReference type="EMBL" id="BTRK01000004">
    <property type="protein sequence ID" value="GMR47238.1"/>
    <property type="molecule type" value="Genomic_DNA"/>
</dbReference>
<evidence type="ECO:0000313" key="3">
    <source>
        <dbReference type="EMBL" id="GMR47238.1"/>
    </source>
</evidence>
<gene>
    <name evidence="3" type="ORF">PMAYCL1PPCAC_17433</name>
</gene>
<sequence length="257" mass="28808">MVSESDNKNVPWPAVEPTVFLPLKWLSLASTLLPAAGVYLCVSYTFTFGREEISKLTLSSCPDVKSGLPPISYSIGSWEPQKLIWMLVLFTHFPPRIFLTMLYPQVWLPGSGRYWLVTCCTMEGISLVLITVFDVDSIAGFHVHAAFFASWAFGSVACMIVTIHLMRLTGLKDRSNMFRRTFIGKCLLLTAFLLAVGAASTLYPLSQRLCLSWAYSIFCIFEYSLVAINAAFWALNLHEFSSIYAGFKVTSVRHDQL</sequence>
<feature type="transmembrane region" description="Helical" evidence="1">
    <location>
        <begin position="25"/>
        <end position="46"/>
    </location>
</feature>
<feature type="domain" description="CWH43-like N-terminal" evidence="2">
    <location>
        <begin position="23"/>
        <end position="241"/>
    </location>
</feature>
<keyword evidence="4" id="KW-1185">Reference proteome</keyword>
<feature type="transmembrane region" description="Helical" evidence="1">
    <location>
        <begin position="145"/>
        <end position="165"/>
    </location>
</feature>
<evidence type="ECO:0000256" key="1">
    <source>
        <dbReference type="SAM" id="Phobius"/>
    </source>
</evidence>
<feature type="transmembrane region" description="Helical" evidence="1">
    <location>
        <begin position="114"/>
        <end position="133"/>
    </location>
</feature>
<dbReference type="AlphaFoldDB" id="A0AAN5CMM6"/>
<dbReference type="InterPro" id="IPR019402">
    <property type="entry name" value="CWH43_N"/>
</dbReference>